<feature type="domain" description="Pvc16 N-terminal" evidence="1">
    <location>
        <begin position="10"/>
        <end position="195"/>
    </location>
</feature>
<dbReference type="Pfam" id="PF14065">
    <property type="entry name" value="Pvc16_N"/>
    <property type="match status" value="1"/>
</dbReference>
<comment type="caution">
    <text evidence="2">The sequence shown here is derived from an EMBL/GenBank/DDBJ whole genome shotgun (WGS) entry which is preliminary data.</text>
</comment>
<evidence type="ECO:0000313" key="3">
    <source>
        <dbReference type="Proteomes" id="UP001595921"/>
    </source>
</evidence>
<dbReference type="AlphaFoldDB" id="A0ABD5PIH9"/>
<accession>A0ABD5PIH9</accession>
<organism evidence="2 3">
    <name type="scientific">Halobium salinum</name>
    <dbReference type="NCBI Taxonomy" id="1364940"/>
    <lineage>
        <taxon>Archaea</taxon>
        <taxon>Methanobacteriati</taxon>
        <taxon>Methanobacteriota</taxon>
        <taxon>Stenosarchaea group</taxon>
        <taxon>Halobacteria</taxon>
        <taxon>Halobacteriales</taxon>
        <taxon>Haloferacaceae</taxon>
        <taxon>Halobium</taxon>
    </lineage>
</organism>
<evidence type="ECO:0000259" key="1">
    <source>
        <dbReference type="Pfam" id="PF14065"/>
    </source>
</evidence>
<gene>
    <name evidence="2" type="ORF">ACFO0N_21950</name>
</gene>
<dbReference type="InterPro" id="IPR025351">
    <property type="entry name" value="Pvc16_N"/>
</dbReference>
<evidence type="ECO:0000313" key="2">
    <source>
        <dbReference type="EMBL" id="MFC4360615.1"/>
    </source>
</evidence>
<sequence length="211" mass="23636">MAGDAAIAEVGLTLVELLRRKMTLVERDDIALASPATIGDRNDTRLTLCLYRITENGDLKNARRHEEKGEFREPPLVLDLYYLLTAHLGTVGNDETDRTNEQHMILGQAMQVLHDNAILRGTELIGSLGDDPDDPHDVEEEVRIAVTPTEQPSFDTLVSLWGTFPDLAYQPSLSYLVSPVEIDSTRTTTVRRVVEKEEQYHDDRAGEGRQP</sequence>
<dbReference type="RefSeq" id="WP_267620983.1">
    <property type="nucleotide sequence ID" value="NZ_JAODIW010000005.1"/>
</dbReference>
<name>A0ABD5PIH9_9EURY</name>
<keyword evidence="3" id="KW-1185">Reference proteome</keyword>
<reference evidence="2 3" key="1">
    <citation type="journal article" date="2019" name="Int. J. Syst. Evol. Microbiol.">
        <title>The Global Catalogue of Microorganisms (GCM) 10K type strain sequencing project: providing services to taxonomists for standard genome sequencing and annotation.</title>
        <authorList>
            <consortium name="The Broad Institute Genomics Platform"/>
            <consortium name="The Broad Institute Genome Sequencing Center for Infectious Disease"/>
            <person name="Wu L."/>
            <person name="Ma J."/>
        </authorList>
    </citation>
    <scope>NUCLEOTIDE SEQUENCE [LARGE SCALE GENOMIC DNA]</scope>
    <source>
        <strain evidence="2 3">CGMCC 1.12553</strain>
    </source>
</reference>
<proteinExistence type="predicted"/>
<dbReference type="EMBL" id="JBHSDS010000017">
    <property type="protein sequence ID" value="MFC4360615.1"/>
    <property type="molecule type" value="Genomic_DNA"/>
</dbReference>
<dbReference type="Proteomes" id="UP001595921">
    <property type="component" value="Unassembled WGS sequence"/>
</dbReference>
<protein>
    <submittedName>
        <fullName evidence="2">DUF4255 domain-containing protein</fullName>
    </submittedName>
</protein>